<organism evidence="2 3">
    <name type="scientific">Halapricum desulfuricans</name>
    <dbReference type="NCBI Taxonomy" id="2841257"/>
    <lineage>
        <taxon>Archaea</taxon>
        <taxon>Methanobacteriati</taxon>
        <taxon>Methanobacteriota</taxon>
        <taxon>Stenosarchaea group</taxon>
        <taxon>Halobacteria</taxon>
        <taxon>Halobacteriales</taxon>
        <taxon>Haloarculaceae</taxon>
        <taxon>Halapricum</taxon>
    </lineage>
</organism>
<feature type="region of interest" description="Disordered" evidence="1">
    <location>
        <begin position="1"/>
        <end position="34"/>
    </location>
</feature>
<dbReference type="AlphaFoldDB" id="A0A897NP48"/>
<dbReference type="EMBL" id="CP064792">
    <property type="protein sequence ID" value="QSG16300.1"/>
    <property type="molecule type" value="Genomic_DNA"/>
</dbReference>
<accession>A0A897NP48</accession>
<feature type="compositionally biased region" description="Polar residues" evidence="1">
    <location>
        <begin position="51"/>
        <end position="69"/>
    </location>
</feature>
<dbReference type="Proteomes" id="UP000663292">
    <property type="component" value="Plasmid pHSR-Est01"/>
</dbReference>
<keyword evidence="2" id="KW-0614">Plasmid</keyword>
<evidence type="ECO:0000256" key="1">
    <source>
        <dbReference type="SAM" id="MobiDB-lite"/>
    </source>
</evidence>
<evidence type="ECO:0000313" key="2">
    <source>
        <dbReference type="EMBL" id="QSG16300.1"/>
    </source>
</evidence>
<protein>
    <submittedName>
        <fullName evidence="2">Transposable element</fullName>
    </submittedName>
</protein>
<feature type="region of interest" description="Disordered" evidence="1">
    <location>
        <begin position="47"/>
        <end position="69"/>
    </location>
</feature>
<sequence length="69" mass="7603">MAGAWNMLQSEMGPMARPAALSAERDRDAPTDGAYWQWNEHDWIPADFGEQSRSLDQPSLSKPASSQPG</sequence>
<keyword evidence="3" id="KW-1185">Reference proteome</keyword>
<gene>
    <name evidence="2" type="ORF">HSEST_3036</name>
</gene>
<name>A0A897NP48_9EURY</name>
<geneLocation type="plasmid" evidence="2 3">
    <name>pHSR-Est01</name>
</geneLocation>
<evidence type="ECO:0000313" key="3">
    <source>
        <dbReference type="Proteomes" id="UP000663292"/>
    </source>
</evidence>
<reference evidence="2 3" key="1">
    <citation type="submission" date="2020-11" db="EMBL/GenBank/DDBJ databases">
        <title>Carbohydrate-dependent, anaerobic sulfur respiration: A novel catabolism in halophilic archaea.</title>
        <authorList>
            <person name="Sorokin D.Y."/>
            <person name="Messina E."/>
            <person name="Smedile F."/>
            <person name="La Cono V."/>
            <person name="Hallsworth J.E."/>
            <person name="Yakimov M.M."/>
        </authorList>
    </citation>
    <scope>NUCLEOTIDE SEQUENCE [LARGE SCALE GENOMIC DNA]</scope>
    <source>
        <strain evidence="2 3">HSR-Est</strain>
        <plasmid evidence="2 3">pHSR-Est01</plasmid>
    </source>
</reference>
<proteinExistence type="predicted"/>